<dbReference type="SUPFAM" id="SSF48208">
    <property type="entry name" value="Six-hairpin glycosidases"/>
    <property type="match status" value="1"/>
</dbReference>
<keyword evidence="2" id="KW-0378">Hydrolase</keyword>
<comment type="caution">
    <text evidence="2">The sequence shown here is derived from an EMBL/GenBank/DDBJ whole genome shotgun (WGS) entry which is preliminary data.</text>
</comment>
<dbReference type="PANTHER" id="PTHR31616">
    <property type="entry name" value="TREHALASE"/>
    <property type="match status" value="1"/>
</dbReference>
<accession>A0A955L9T2</accession>
<dbReference type="AlphaFoldDB" id="A0A955L9T2"/>
<feature type="domain" description="GH15-like" evidence="1">
    <location>
        <begin position="22"/>
        <end position="274"/>
    </location>
</feature>
<dbReference type="GO" id="GO:0005975">
    <property type="term" value="P:carbohydrate metabolic process"/>
    <property type="evidence" value="ECO:0007669"/>
    <property type="project" value="InterPro"/>
</dbReference>
<dbReference type="Gene3D" id="1.50.10.10">
    <property type="match status" value="1"/>
</dbReference>
<protein>
    <submittedName>
        <fullName evidence="2">Glycoside hydrolase family 15</fullName>
    </submittedName>
</protein>
<dbReference type="InterPro" id="IPR012341">
    <property type="entry name" value="6hp_glycosidase-like_sf"/>
</dbReference>
<dbReference type="EMBL" id="JAGQLH010000093">
    <property type="protein sequence ID" value="MCA9386190.1"/>
    <property type="molecule type" value="Genomic_DNA"/>
</dbReference>
<organism evidence="2 3">
    <name type="scientific">Candidatus Dojkabacteria bacterium</name>
    <dbReference type="NCBI Taxonomy" id="2099670"/>
    <lineage>
        <taxon>Bacteria</taxon>
        <taxon>Candidatus Dojkabacteria</taxon>
    </lineage>
</organism>
<sequence length="364" mass="42238">MSDPKITYQQVIDQHLKILKNLQYDSGLFAASSKEVSTGYDKSWLRDNFYECLAFEVLGDWDTVEKTYNALLDVFLTHEEKIDWAISHKPGERFQYIHARVHPETFEEFWEEWGNKQNDSIGAILFRIGELEHNHKRSILKSEDHKRIVNKLVQYLGSIEYWHDRDSGMWEEDEEVHASSVGACVAGLRAVDQLPDIEVPEELITKGEEALHALLPRESERKFVDLALLSLIYPYKVVSNEERNQILDNVEYHLTRERGVIRYKNDYYYNKNVDGHSEEAEWVFGLCWLAIIHEQLGNIAKAKEIIDTCISLDTEQGMPELYFSNSPDFNENTPLGWTESLFIVALHGMNEKILSGETVHSKPD</sequence>
<evidence type="ECO:0000313" key="3">
    <source>
        <dbReference type="Proteomes" id="UP000754563"/>
    </source>
</evidence>
<dbReference type="Pfam" id="PF00723">
    <property type="entry name" value="Glyco_hydro_15"/>
    <property type="match status" value="1"/>
</dbReference>
<dbReference type="Proteomes" id="UP000754563">
    <property type="component" value="Unassembled WGS sequence"/>
</dbReference>
<gene>
    <name evidence="2" type="ORF">KC717_06100</name>
</gene>
<proteinExistence type="predicted"/>
<reference evidence="2" key="2">
    <citation type="journal article" date="2021" name="Microbiome">
        <title>Successional dynamics and alternative stable states in a saline activated sludge microbial community over 9 years.</title>
        <authorList>
            <person name="Wang Y."/>
            <person name="Ye J."/>
            <person name="Ju F."/>
            <person name="Liu L."/>
            <person name="Boyd J.A."/>
            <person name="Deng Y."/>
            <person name="Parks D.H."/>
            <person name="Jiang X."/>
            <person name="Yin X."/>
            <person name="Woodcroft B.J."/>
            <person name="Tyson G.W."/>
            <person name="Hugenholtz P."/>
            <person name="Polz M.F."/>
            <person name="Zhang T."/>
        </authorList>
    </citation>
    <scope>NUCLEOTIDE SEQUENCE</scope>
    <source>
        <strain evidence="2">HKST-UBA11</strain>
    </source>
</reference>
<dbReference type="PANTHER" id="PTHR31616:SF0">
    <property type="entry name" value="GLUCAN 1,4-ALPHA-GLUCOSIDASE"/>
    <property type="match status" value="1"/>
</dbReference>
<dbReference type="InterPro" id="IPR008928">
    <property type="entry name" value="6-hairpin_glycosidase_sf"/>
</dbReference>
<evidence type="ECO:0000313" key="2">
    <source>
        <dbReference type="EMBL" id="MCA9386190.1"/>
    </source>
</evidence>
<reference evidence="2" key="1">
    <citation type="submission" date="2020-04" db="EMBL/GenBank/DDBJ databases">
        <authorList>
            <person name="Zhang T."/>
        </authorList>
    </citation>
    <scope>NUCLEOTIDE SEQUENCE</scope>
    <source>
        <strain evidence="2">HKST-UBA11</strain>
    </source>
</reference>
<dbReference type="GO" id="GO:0004553">
    <property type="term" value="F:hydrolase activity, hydrolyzing O-glycosyl compounds"/>
    <property type="evidence" value="ECO:0007669"/>
    <property type="project" value="TreeGrafter"/>
</dbReference>
<evidence type="ECO:0000259" key="1">
    <source>
        <dbReference type="Pfam" id="PF00723"/>
    </source>
</evidence>
<name>A0A955L9T2_9BACT</name>
<dbReference type="InterPro" id="IPR011613">
    <property type="entry name" value="GH15-like"/>
</dbReference>